<evidence type="ECO:0008006" key="4">
    <source>
        <dbReference type="Google" id="ProtNLM"/>
    </source>
</evidence>
<evidence type="ECO:0000313" key="3">
    <source>
        <dbReference type="Proteomes" id="UP000823388"/>
    </source>
</evidence>
<gene>
    <name evidence="2" type="ORF">PVAP13_7NG420001</name>
</gene>
<evidence type="ECO:0000313" key="2">
    <source>
        <dbReference type="EMBL" id="KAG2569930.1"/>
    </source>
</evidence>
<comment type="caution">
    <text evidence="2">The sequence shown here is derived from an EMBL/GenBank/DDBJ whole genome shotgun (WGS) entry which is preliminary data.</text>
</comment>
<proteinExistence type="predicted"/>
<protein>
    <recommendedName>
        <fullName evidence="4">Secreted protein</fullName>
    </recommendedName>
</protein>
<evidence type="ECO:0000256" key="1">
    <source>
        <dbReference type="SAM" id="SignalP"/>
    </source>
</evidence>
<keyword evidence="3" id="KW-1185">Reference proteome</keyword>
<feature type="chain" id="PRO_5035777678" description="Secreted protein" evidence="1">
    <location>
        <begin position="33"/>
        <end position="98"/>
    </location>
</feature>
<organism evidence="2 3">
    <name type="scientific">Panicum virgatum</name>
    <name type="common">Blackwell switchgrass</name>
    <dbReference type="NCBI Taxonomy" id="38727"/>
    <lineage>
        <taxon>Eukaryota</taxon>
        <taxon>Viridiplantae</taxon>
        <taxon>Streptophyta</taxon>
        <taxon>Embryophyta</taxon>
        <taxon>Tracheophyta</taxon>
        <taxon>Spermatophyta</taxon>
        <taxon>Magnoliopsida</taxon>
        <taxon>Liliopsida</taxon>
        <taxon>Poales</taxon>
        <taxon>Poaceae</taxon>
        <taxon>PACMAD clade</taxon>
        <taxon>Panicoideae</taxon>
        <taxon>Panicodae</taxon>
        <taxon>Paniceae</taxon>
        <taxon>Panicinae</taxon>
        <taxon>Panicum</taxon>
        <taxon>Panicum sect. Hiantes</taxon>
    </lineage>
</organism>
<name>A0A8T0Q7Q8_PANVG</name>
<sequence>MCVTPPGIKCGITPLIRFASLALLMICERASAARLKRRGDRGSPCLSPLCVLKYGPLVPLMVTQTLPPLTVLMIQPLNLSSNPFLCITSSTKSQEILS</sequence>
<reference evidence="2" key="1">
    <citation type="submission" date="2020-05" db="EMBL/GenBank/DDBJ databases">
        <title>WGS assembly of Panicum virgatum.</title>
        <authorList>
            <person name="Lovell J.T."/>
            <person name="Jenkins J."/>
            <person name="Shu S."/>
            <person name="Juenger T.E."/>
            <person name="Schmutz J."/>
        </authorList>
    </citation>
    <scope>NUCLEOTIDE SEQUENCE</scope>
    <source>
        <strain evidence="2">AP13</strain>
    </source>
</reference>
<accession>A0A8T0Q7Q8</accession>
<feature type="signal peptide" evidence="1">
    <location>
        <begin position="1"/>
        <end position="32"/>
    </location>
</feature>
<keyword evidence="1" id="KW-0732">Signal</keyword>
<dbReference type="EMBL" id="CM029050">
    <property type="protein sequence ID" value="KAG2569930.1"/>
    <property type="molecule type" value="Genomic_DNA"/>
</dbReference>
<dbReference type="Proteomes" id="UP000823388">
    <property type="component" value="Chromosome 7N"/>
</dbReference>
<dbReference type="AlphaFoldDB" id="A0A8T0Q7Q8"/>